<reference evidence="1 2" key="1">
    <citation type="journal article" date="2015" name="Genome Biol.">
        <title>Comparative genomics of Steinernema reveals deeply conserved gene regulatory networks.</title>
        <authorList>
            <person name="Dillman A.R."/>
            <person name="Macchietto M."/>
            <person name="Porter C.F."/>
            <person name="Rogers A."/>
            <person name="Williams B."/>
            <person name="Antoshechkin I."/>
            <person name="Lee M.M."/>
            <person name="Goodwin Z."/>
            <person name="Lu X."/>
            <person name="Lewis E.E."/>
            <person name="Goodrich-Blair H."/>
            <person name="Stock S.P."/>
            <person name="Adams B.J."/>
            <person name="Sternberg P.W."/>
            <person name="Mortazavi A."/>
        </authorList>
    </citation>
    <scope>NUCLEOTIDE SEQUENCE [LARGE SCALE GENOMIC DNA]</scope>
    <source>
        <strain evidence="1 2">ALL</strain>
    </source>
</reference>
<dbReference type="InterPro" id="IPR019412">
    <property type="entry name" value="IML2/TPR_39"/>
</dbReference>
<name>A0A4U8UQ01_STECR</name>
<gene>
    <name evidence="1" type="ORF">L596_002663</name>
</gene>
<proteinExistence type="predicted"/>
<sequence>MQKKNNDFHSIEISPGLQDLDKASEACKNASNVIAKMRAKFSITDSFYRIGGQERIYSDTEMHAELCYAETLLTRAILTFFSDESLTSFVRGAFRIRACYQSYKECQRLLLCQTWSAGREALKSQFESGTRMGVGTFNLLLSTLPSRILRLLEVVGFSGDKVTNFFLQIYLNSKIAFKKTNT</sequence>
<dbReference type="AlphaFoldDB" id="A0A4U8UQ01"/>
<evidence type="ECO:0000313" key="1">
    <source>
        <dbReference type="EMBL" id="TMS35214.1"/>
    </source>
</evidence>
<evidence type="ECO:0000313" key="2">
    <source>
        <dbReference type="Proteomes" id="UP000298663"/>
    </source>
</evidence>
<dbReference type="PANTHER" id="PTHR31859:SF9">
    <property type="entry name" value="TETRATRICOPEPTIDE REPEAT PROTEIN 39B"/>
    <property type="match status" value="1"/>
</dbReference>
<dbReference type="PANTHER" id="PTHR31859">
    <property type="entry name" value="TETRATRICOPEPTIDE REPEAT PROTEIN 39 FAMILY MEMBER"/>
    <property type="match status" value="1"/>
</dbReference>
<accession>A0A4U8UQ01</accession>
<keyword evidence="2" id="KW-1185">Reference proteome</keyword>
<reference evidence="1 2" key="2">
    <citation type="journal article" date="2019" name="G3 (Bethesda)">
        <title>Hybrid Assembly of the Genome of the Entomopathogenic Nematode Steinernema carpocapsae Identifies the X-Chromosome.</title>
        <authorList>
            <person name="Serra L."/>
            <person name="Macchietto M."/>
            <person name="Macias-Munoz A."/>
            <person name="McGill C.J."/>
            <person name="Rodriguez I.M."/>
            <person name="Rodriguez B."/>
            <person name="Murad R."/>
            <person name="Mortazavi A."/>
        </authorList>
    </citation>
    <scope>NUCLEOTIDE SEQUENCE [LARGE SCALE GENOMIC DNA]</scope>
    <source>
        <strain evidence="1 2">ALL</strain>
    </source>
</reference>
<dbReference type="EMBL" id="AZBU02000001">
    <property type="protein sequence ID" value="TMS35214.1"/>
    <property type="molecule type" value="Genomic_DNA"/>
</dbReference>
<dbReference type="Pfam" id="PF10300">
    <property type="entry name" value="Iml2-TPR_39"/>
    <property type="match status" value="1"/>
</dbReference>
<protein>
    <submittedName>
        <fullName evidence="1">Uncharacterized protein</fullName>
    </submittedName>
</protein>
<comment type="caution">
    <text evidence="1">The sequence shown here is derived from an EMBL/GenBank/DDBJ whole genome shotgun (WGS) entry which is preliminary data.</text>
</comment>
<dbReference type="OrthoDB" id="43460at2759"/>
<dbReference type="Proteomes" id="UP000298663">
    <property type="component" value="Unassembled WGS sequence"/>
</dbReference>
<dbReference type="STRING" id="34508.A0A4U8UQ01"/>
<organism evidence="1 2">
    <name type="scientific">Steinernema carpocapsae</name>
    <name type="common">Entomopathogenic nematode</name>
    <dbReference type="NCBI Taxonomy" id="34508"/>
    <lineage>
        <taxon>Eukaryota</taxon>
        <taxon>Metazoa</taxon>
        <taxon>Ecdysozoa</taxon>
        <taxon>Nematoda</taxon>
        <taxon>Chromadorea</taxon>
        <taxon>Rhabditida</taxon>
        <taxon>Tylenchina</taxon>
        <taxon>Panagrolaimomorpha</taxon>
        <taxon>Strongyloidoidea</taxon>
        <taxon>Steinernematidae</taxon>
        <taxon>Steinernema</taxon>
    </lineage>
</organism>